<sequence>MLVIFILLFIVCFATMGIVRFLATQIIKNEKRALYFEIVGYIILAVSFGWNVVVHFTNEMSSGTDLYIINEKLNQMWYYNQNLVLAMDNNDFTKFHDYSHNAKKQWIYIEESTMLFREQEKIVGYISLGLLYLSGMLIACGRGHELLAKFFNLKKRH</sequence>
<name>A0ABT9YM54_9BACI</name>
<keyword evidence="1" id="KW-0812">Transmembrane</keyword>
<dbReference type="RefSeq" id="WP_306985393.1">
    <property type="nucleotide sequence ID" value="NZ_JAUSUA010000007.1"/>
</dbReference>
<reference evidence="2 3" key="1">
    <citation type="submission" date="2023-07" db="EMBL/GenBank/DDBJ databases">
        <title>Genomic Encyclopedia of Type Strains, Phase IV (KMG-IV): sequencing the most valuable type-strain genomes for metagenomic binning, comparative biology and taxonomic classification.</title>
        <authorList>
            <person name="Goeker M."/>
        </authorList>
    </citation>
    <scope>NUCLEOTIDE SEQUENCE [LARGE SCALE GENOMIC DNA]</scope>
    <source>
        <strain evidence="2 3">DSM 19154</strain>
    </source>
</reference>
<organism evidence="2 3">
    <name type="scientific">Alkalicoccobacillus murimartini</name>
    <dbReference type="NCBI Taxonomy" id="171685"/>
    <lineage>
        <taxon>Bacteria</taxon>
        <taxon>Bacillati</taxon>
        <taxon>Bacillota</taxon>
        <taxon>Bacilli</taxon>
        <taxon>Bacillales</taxon>
        <taxon>Bacillaceae</taxon>
        <taxon>Alkalicoccobacillus</taxon>
    </lineage>
</organism>
<proteinExistence type="predicted"/>
<comment type="caution">
    <text evidence="2">The sequence shown here is derived from an EMBL/GenBank/DDBJ whole genome shotgun (WGS) entry which is preliminary data.</text>
</comment>
<dbReference type="Proteomes" id="UP001225034">
    <property type="component" value="Unassembled WGS sequence"/>
</dbReference>
<dbReference type="EMBL" id="JAUSUA010000007">
    <property type="protein sequence ID" value="MDQ0208937.1"/>
    <property type="molecule type" value="Genomic_DNA"/>
</dbReference>
<keyword evidence="1" id="KW-1133">Transmembrane helix</keyword>
<feature type="transmembrane region" description="Helical" evidence="1">
    <location>
        <begin position="35"/>
        <end position="56"/>
    </location>
</feature>
<evidence type="ECO:0000313" key="3">
    <source>
        <dbReference type="Proteomes" id="UP001225034"/>
    </source>
</evidence>
<keyword evidence="1" id="KW-0472">Membrane</keyword>
<feature type="transmembrane region" description="Helical" evidence="1">
    <location>
        <begin position="122"/>
        <end position="140"/>
    </location>
</feature>
<keyword evidence="3" id="KW-1185">Reference proteome</keyword>
<protein>
    <submittedName>
        <fullName evidence="2">TM2 domain-containing membrane protein YozV</fullName>
    </submittedName>
</protein>
<evidence type="ECO:0000256" key="1">
    <source>
        <dbReference type="SAM" id="Phobius"/>
    </source>
</evidence>
<gene>
    <name evidence="2" type="ORF">J2S05_003761</name>
</gene>
<feature type="transmembrane region" description="Helical" evidence="1">
    <location>
        <begin position="6"/>
        <end position="23"/>
    </location>
</feature>
<accession>A0ABT9YM54</accession>
<evidence type="ECO:0000313" key="2">
    <source>
        <dbReference type="EMBL" id="MDQ0208937.1"/>
    </source>
</evidence>